<reference evidence="1" key="1">
    <citation type="submission" date="2021-02" db="EMBL/GenBank/DDBJ databases">
        <authorList>
            <person name="Nowell W R."/>
        </authorList>
    </citation>
    <scope>NUCLEOTIDE SEQUENCE</scope>
</reference>
<dbReference type="AlphaFoldDB" id="A0A815RLP2"/>
<proteinExistence type="predicted"/>
<protein>
    <submittedName>
        <fullName evidence="1">Uncharacterized protein</fullName>
    </submittedName>
</protein>
<comment type="caution">
    <text evidence="1">The sequence shown here is derived from an EMBL/GenBank/DDBJ whole genome shotgun (WGS) entry which is preliminary data.</text>
</comment>
<feature type="non-terminal residue" evidence="1">
    <location>
        <position position="1"/>
    </location>
</feature>
<gene>
    <name evidence="1" type="ORF">CJN711_LOCUS26067</name>
</gene>
<evidence type="ECO:0000313" key="1">
    <source>
        <dbReference type="EMBL" id="CAF1479237.1"/>
    </source>
</evidence>
<accession>A0A815RLP2</accession>
<evidence type="ECO:0000313" key="2">
    <source>
        <dbReference type="Proteomes" id="UP000663855"/>
    </source>
</evidence>
<name>A0A815RLP2_9BILA</name>
<organism evidence="1 2">
    <name type="scientific">Rotaria magnacalcarata</name>
    <dbReference type="NCBI Taxonomy" id="392030"/>
    <lineage>
        <taxon>Eukaryota</taxon>
        <taxon>Metazoa</taxon>
        <taxon>Spiralia</taxon>
        <taxon>Gnathifera</taxon>
        <taxon>Rotifera</taxon>
        <taxon>Eurotatoria</taxon>
        <taxon>Bdelloidea</taxon>
        <taxon>Philodinida</taxon>
        <taxon>Philodinidae</taxon>
        <taxon>Rotaria</taxon>
    </lineage>
</organism>
<dbReference type="EMBL" id="CAJNOV010012247">
    <property type="protein sequence ID" value="CAF1479237.1"/>
    <property type="molecule type" value="Genomic_DNA"/>
</dbReference>
<dbReference type="Proteomes" id="UP000663855">
    <property type="component" value="Unassembled WGS sequence"/>
</dbReference>
<sequence>VEDDDGNSASQFDKNDSIASNGFLIIFGRERVSGVELDADGYVDINFSLFDFDAINCFAFLMNFSSSCKYCVEHKVRGHLHKILFYA</sequence>